<dbReference type="EMBL" id="MU277214">
    <property type="protein sequence ID" value="KAI0061199.1"/>
    <property type="molecule type" value="Genomic_DNA"/>
</dbReference>
<sequence length="631" mass="71931">MAPWTTPVSLEKLPYDLLLNIAQHLDLLDIRALQLTCKFFHYVIQTRPVHRHLALGLLRRCRALPLTGFQRLSDLSTEQLIHTVNKAAHLERSWLTRTPKRATETPYLTASRGTRQTDSTSISWYKVVGTPPGEQVDWLSPITASYSLCATKSGKVVCWDVQRDVELAEWNPGERWELWKCRVEFEKRTVYFTMAKVLSGTQDDKIMEFDLMQIHFPRVEENELCKPTFSHLRSFKTAGLVMNVFLLDPSARLLCGFVWMLGSNTIALYVLLDWDVEEYIFIDTDIQCTASSNWSCILYEGDIVIHSEEAGYACQHFFPLATLRQFSAPSNSKPEFIPRVSTVLKPTRTLTRDFTFPVLPPSSYKPAFPPHPDEHIVVVATPAQPFQLQLHHVPHIPTMPAPGAPPPNPFQYPLWYPESAHFVRQWWPTLPSVPRLSCTVVLLAQHDHVTHCTKYVVSQHYFRVPLYEPDETPDTPIDAEDALMRMWYVSEPFEIVCVVDTVEDEEDEPGTPNERSRPLLAVDFGHAVWIEYIDALEEGDQQPENEPKRLQFVSFPSVSLGEDGRAVRTSLGRPDGRDTGGEVFEMEGVVKTLEIPEDLDLDSVETINIDQSQGAVILSVKEGKIFILCYE</sequence>
<name>A0ACB8SXT0_9AGAM</name>
<protein>
    <submittedName>
        <fullName evidence="1">Uncharacterized protein</fullName>
    </submittedName>
</protein>
<organism evidence="1 2">
    <name type="scientific">Artomyces pyxidatus</name>
    <dbReference type="NCBI Taxonomy" id="48021"/>
    <lineage>
        <taxon>Eukaryota</taxon>
        <taxon>Fungi</taxon>
        <taxon>Dikarya</taxon>
        <taxon>Basidiomycota</taxon>
        <taxon>Agaricomycotina</taxon>
        <taxon>Agaricomycetes</taxon>
        <taxon>Russulales</taxon>
        <taxon>Auriscalpiaceae</taxon>
        <taxon>Artomyces</taxon>
    </lineage>
</organism>
<keyword evidence="2" id="KW-1185">Reference proteome</keyword>
<dbReference type="Proteomes" id="UP000814140">
    <property type="component" value="Unassembled WGS sequence"/>
</dbReference>
<proteinExistence type="predicted"/>
<evidence type="ECO:0000313" key="2">
    <source>
        <dbReference type="Proteomes" id="UP000814140"/>
    </source>
</evidence>
<accession>A0ACB8SXT0</accession>
<evidence type="ECO:0000313" key="1">
    <source>
        <dbReference type="EMBL" id="KAI0061199.1"/>
    </source>
</evidence>
<reference evidence="1" key="1">
    <citation type="submission" date="2021-03" db="EMBL/GenBank/DDBJ databases">
        <authorList>
            <consortium name="DOE Joint Genome Institute"/>
            <person name="Ahrendt S."/>
            <person name="Looney B.P."/>
            <person name="Miyauchi S."/>
            <person name="Morin E."/>
            <person name="Drula E."/>
            <person name="Courty P.E."/>
            <person name="Chicoki N."/>
            <person name="Fauchery L."/>
            <person name="Kohler A."/>
            <person name="Kuo A."/>
            <person name="Labutti K."/>
            <person name="Pangilinan J."/>
            <person name="Lipzen A."/>
            <person name="Riley R."/>
            <person name="Andreopoulos W."/>
            <person name="He G."/>
            <person name="Johnson J."/>
            <person name="Barry K.W."/>
            <person name="Grigoriev I.V."/>
            <person name="Nagy L."/>
            <person name="Hibbett D."/>
            <person name="Henrissat B."/>
            <person name="Matheny P.B."/>
            <person name="Labbe J."/>
            <person name="Martin F."/>
        </authorList>
    </citation>
    <scope>NUCLEOTIDE SEQUENCE</scope>
    <source>
        <strain evidence="1">HHB10654</strain>
    </source>
</reference>
<gene>
    <name evidence="1" type="ORF">BV25DRAFT_1827075</name>
</gene>
<reference evidence="1" key="2">
    <citation type="journal article" date="2022" name="New Phytol.">
        <title>Evolutionary transition to the ectomycorrhizal habit in the genomes of a hyperdiverse lineage of mushroom-forming fungi.</title>
        <authorList>
            <person name="Looney B."/>
            <person name="Miyauchi S."/>
            <person name="Morin E."/>
            <person name="Drula E."/>
            <person name="Courty P.E."/>
            <person name="Kohler A."/>
            <person name="Kuo A."/>
            <person name="LaButti K."/>
            <person name="Pangilinan J."/>
            <person name="Lipzen A."/>
            <person name="Riley R."/>
            <person name="Andreopoulos W."/>
            <person name="He G."/>
            <person name="Johnson J."/>
            <person name="Nolan M."/>
            <person name="Tritt A."/>
            <person name="Barry K.W."/>
            <person name="Grigoriev I.V."/>
            <person name="Nagy L.G."/>
            <person name="Hibbett D."/>
            <person name="Henrissat B."/>
            <person name="Matheny P.B."/>
            <person name="Labbe J."/>
            <person name="Martin F.M."/>
        </authorList>
    </citation>
    <scope>NUCLEOTIDE SEQUENCE</scope>
    <source>
        <strain evidence="1">HHB10654</strain>
    </source>
</reference>
<comment type="caution">
    <text evidence="1">The sequence shown here is derived from an EMBL/GenBank/DDBJ whole genome shotgun (WGS) entry which is preliminary data.</text>
</comment>